<keyword evidence="2" id="KW-1185">Reference proteome</keyword>
<dbReference type="OrthoDB" id="3687018at2"/>
<gene>
    <name evidence="1" type="ORF">FKR81_32520</name>
</gene>
<proteinExistence type="predicted"/>
<accession>A0A563EK94</accession>
<organism evidence="1 2">
    <name type="scientific">Lentzea tibetensis</name>
    <dbReference type="NCBI Taxonomy" id="2591470"/>
    <lineage>
        <taxon>Bacteria</taxon>
        <taxon>Bacillati</taxon>
        <taxon>Actinomycetota</taxon>
        <taxon>Actinomycetes</taxon>
        <taxon>Pseudonocardiales</taxon>
        <taxon>Pseudonocardiaceae</taxon>
        <taxon>Lentzea</taxon>
    </lineage>
</organism>
<name>A0A563EK94_9PSEU</name>
<evidence type="ECO:0000313" key="2">
    <source>
        <dbReference type="Proteomes" id="UP000316639"/>
    </source>
</evidence>
<dbReference type="RefSeq" id="WP_146357912.1">
    <property type="nucleotide sequence ID" value="NZ_VOBR01000026.1"/>
</dbReference>
<sequence length="265" mass="27536">MPVTSLWIGPPGRLRVLLDAATDYDRTADIGVTEFRSLAGGITTTSLATPPRRLTLAFTGLREAEARWLDALARRVFGPVSLAVLEPGIANVLDAAQSQGAGPLSGYQLIGSGQLTQSSSRTVAVTGTASGSTLRWRHPQFPGWPVTPGLRVGFTSSLAPSAGLCVLDYLNAAGLPLGSSAAAPVVFELPPPNTIYVRPAVQLQALANPVQLGAAWLSLDTPVLPGAVPIGEGCPAMTVTSYSDKPRFGHRDMTVSLAEVRSATG</sequence>
<dbReference type="EMBL" id="VOBR01000026">
    <property type="protein sequence ID" value="TWP47437.1"/>
    <property type="molecule type" value="Genomic_DNA"/>
</dbReference>
<comment type="caution">
    <text evidence="1">The sequence shown here is derived from an EMBL/GenBank/DDBJ whole genome shotgun (WGS) entry which is preliminary data.</text>
</comment>
<reference evidence="1 2" key="1">
    <citation type="submission" date="2019-07" db="EMBL/GenBank/DDBJ databases">
        <title>Lentzea xizangensis sp. nov., isolated from Qinghai-Tibetan Plateau Soils.</title>
        <authorList>
            <person name="Huang J."/>
        </authorList>
    </citation>
    <scope>NUCLEOTIDE SEQUENCE [LARGE SCALE GENOMIC DNA]</scope>
    <source>
        <strain evidence="1 2">FXJ1.1311</strain>
    </source>
</reference>
<evidence type="ECO:0000313" key="1">
    <source>
        <dbReference type="EMBL" id="TWP47437.1"/>
    </source>
</evidence>
<dbReference type="AlphaFoldDB" id="A0A563EK94"/>
<protein>
    <submittedName>
        <fullName evidence="1">Uncharacterized protein</fullName>
    </submittedName>
</protein>
<dbReference type="Proteomes" id="UP000316639">
    <property type="component" value="Unassembled WGS sequence"/>
</dbReference>